<dbReference type="STRING" id="198092.SAMN02745194_04530"/>
<feature type="transmembrane region" description="Helical" evidence="6">
    <location>
        <begin position="149"/>
        <end position="174"/>
    </location>
</feature>
<dbReference type="OrthoDB" id="196472at2"/>
<reference evidence="8 9" key="1">
    <citation type="submission" date="2016-11" db="EMBL/GenBank/DDBJ databases">
        <authorList>
            <person name="Jaros S."/>
            <person name="Januszkiewicz K."/>
            <person name="Wedrychowicz H."/>
        </authorList>
    </citation>
    <scope>NUCLEOTIDE SEQUENCE [LARGE SCALE GENOMIC DNA]</scope>
    <source>
        <strain evidence="8 9">DSM 14916</strain>
    </source>
</reference>
<accession>A0A1M6QWQ1</accession>
<name>A0A1M6QWQ1_9PROT</name>
<evidence type="ECO:0000256" key="1">
    <source>
        <dbReference type="ARBA" id="ARBA00004651"/>
    </source>
</evidence>
<dbReference type="GO" id="GO:0020037">
    <property type="term" value="F:heme binding"/>
    <property type="evidence" value="ECO:0007669"/>
    <property type="project" value="TreeGrafter"/>
</dbReference>
<dbReference type="Proteomes" id="UP000184387">
    <property type="component" value="Unassembled WGS sequence"/>
</dbReference>
<dbReference type="PANTHER" id="PTHR30485:SF2">
    <property type="entry name" value="BLL0597 PROTEIN"/>
    <property type="match status" value="1"/>
</dbReference>
<keyword evidence="4 6" id="KW-1133">Transmembrane helix</keyword>
<evidence type="ECO:0000256" key="4">
    <source>
        <dbReference type="ARBA" id="ARBA00022989"/>
    </source>
</evidence>
<feature type="transmembrane region" description="Helical" evidence="6">
    <location>
        <begin position="17"/>
        <end position="35"/>
    </location>
</feature>
<evidence type="ECO:0000256" key="6">
    <source>
        <dbReference type="SAM" id="Phobius"/>
    </source>
</evidence>
<organism evidence="8 9">
    <name type="scientific">Muricoccus roseus</name>
    <dbReference type="NCBI Taxonomy" id="198092"/>
    <lineage>
        <taxon>Bacteria</taxon>
        <taxon>Pseudomonadati</taxon>
        <taxon>Pseudomonadota</taxon>
        <taxon>Alphaproteobacteria</taxon>
        <taxon>Acetobacterales</taxon>
        <taxon>Roseomonadaceae</taxon>
        <taxon>Muricoccus</taxon>
    </lineage>
</organism>
<evidence type="ECO:0000256" key="2">
    <source>
        <dbReference type="ARBA" id="ARBA00022475"/>
    </source>
</evidence>
<sequence length="225" mass="24490">MAEADGGRVRVKVWDGWIRLVHWGVAALVGFSWWSAETGRLDWHILSGEVILALLLFRLAWGVVGSDTARFSRFLRSPLQGLRHLRHLHRREPDTEIGHNAAGGWMVLVLLALLLAQAVSGLFTDDGILARGPLARSVPPDMADAARSLHFIAFDLILIAVGLHILAVLAYAVLKRQDLVRPMVTGFKRLPSAMAARAPRMGSLWLALILLALAAGVVGAIARQG</sequence>
<dbReference type="GO" id="GO:0009055">
    <property type="term" value="F:electron transfer activity"/>
    <property type="evidence" value="ECO:0007669"/>
    <property type="project" value="InterPro"/>
</dbReference>
<dbReference type="EMBL" id="FQZF01000039">
    <property type="protein sequence ID" value="SHK24661.1"/>
    <property type="molecule type" value="Genomic_DNA"/>
</dbReference>
<keyword evidence="3 6" id="KW-0812">Transmembrane</keyword>
<evidence type="ECO:0000256" key="5">
    <source>
        <dbReference type="ARBA" id="ARBA00023136"/>
    </source>
</evidence>
<proteinExistence type="predicted"/>
<dbReference type="InterPro" id="IPR051542">
    <property type="entry name" value="Hydrogenase_cytochrome"/>
</dbReference>
<dbReference type="SUPFAM" id="SSF81342">
    <property type="entry name" value="Transmembrane di-heme cytochromes"/>
    <property type="match status" value="1"/>
</dbReference>
<dbReference type="PANTHER" id="PTHR30485">
    <property type="entry name" value="NI/FE-HYDROGENASE 1 B-TYPE CYTOCHROME SUBUNIT"/>
    <property type="match status" value="1"/>
</dbReference>
<keyword evidence="2" id="KW-1003">Cell membrane</keyword>
<dbReference type="AlphaFoldDB" id="A0A1M6QWQ1"/>
<feature type="domain" description="Cytochrome b561 bacterial/Ni-hydrogenase" evidence="7">
    <location>
        <begin position="13"/>
        <end position="186"/>
    </location>
</feature>
<keyword evidence="5 6" id="KW-0472">Membrane</keyword>
<evidence type="ECO:0000313" key="8">
    <source>
        <dbReference type="EMBL" id="SHK24661.1"/>
    </source>
</evidence>
<dbReference type="GO" id="GO:0005886">
    <property type="term" value="C:plasma membrane"/>
    <property type="evidence" value="ECO:0007669"/>
    <property type="project" value="UniProtKB-SubCell"/>
</dbReference>
<protein>
    <submittedName>
        <fullName evidence="8">Cytochrome b</fullName>
    </submittedName>
</protein>
<dbReference type="InterPro" id="IPR016174">
    <property type="entry name" value="Di-haem_cyt_TM"/>
</dbReference>
<evidence type="ECO:0000259" key="7">
    <source>
        <dbReference type="Pfam" id="PF01292"/>
    </source>
</evidence>
<dbReference type="GO" id="GO:0022904">
    <property type="term" value="P:respiratory electron transport chain"/>
    <property type="evidence" value="ECO:0007669"/>
    <property type="project" value="InterPro"/>
</dbReference>
<keyword evidence="9" id="KW-1185">Reference proteome</keyword>
<feature type="transmembrane region" description="Helical" evidence="6">
    <location>
        <begin position="204"/>
        <end position="222"/>
    </location>
</feature>
<comment type="subcellular location">
    <subcellularLocation>
        <location evidence="1">Cell membrane</location>
        <topology evidence="1">Multi-pass membrane protein</topology>
    </subcellularLocation>
</comment>
<feature type="transmembrane region" description="Helical" evidence="6">
    <location>
        <begin position="41"/>
        <end position="64"/>
    </location>
</feature>
<dbReference type="InterPro" id="IPR011577">
    <property type="entry name" value="Cyt_b561_bac/Ni-Hgenase"/>
</dbReference>
<dbReference type="Pfam" id="PF01292">
    <property type="entry name" value="Ni_hydr_CYTB"/>
    <property type="match status" value="1"/>
</dbReference>
<dbReference type="Gene3D" id="1.20.950.20">
    <property type="entry name" value="Transmembrane di-heme cytochromes, Chain C"/>
    <property type="match status" value="1"/>
</dbReference>
<evidence type="ECO:0000256" key="3">
    <source>
        <dbReference type="ARBA" id="ARBA00022692"/>
    </source>
</evidence>
<evidence type="ECO:0000313" key="9">
    <source>
        <dbReference type="Proteomes" id="UP000184387"/>
    </source>
</evidence>
<gene>
    <name evidence="8" type="ORF">SAMN02745194_04530</name>
</gene>
<feature type="transmembrane region" description="Helical" evidence="6">
    <location>
        <begin position="101"/>
        <end position="123"/>
    </location>
</feature>